<evidence type="ECO:0000256" key="4">
    <source>
        <dbReference type="ARBA" id="ARBA00022989"/>
    </source>
</evidence>
<evidence type="ECO:0000313" key="8">
    <source>
        <dbReference type="Proteomes" id="UP000070501"/>
    </source>
</evidence>
<dbReference type="OrthoDB" id="19981at2759"/>
<dbReference type="InterPro" id="IPR021013">
    <property type="entry name" value="ATPase_Vma12"/>
</dbReference>
<organism evidence="7 8">
    <name type="scientific">Microdochium bolleyi</name>
    <dbReference type="NCBI Taxonomy" id="196109"/>
    <lineage>
        <taxon>Eukaryota</taxon>
        <taxon>Fungi</taxon>
        <taxon>Dikarya</taxon>
        <taxon>Ascomycota</taxon>
        <taxon>Pezizomycotina</taxon>
        <taxon>Sordariomycetes</taxon>
        <taxon>Xylariomycetidae</taxon>
        <taxon>Xylariales</taxon>
        <taxon>Microdochiaceae</taxon>
        <taxon>Microdochium</taxon>
    </lineage>
</organism>
<keyword evidence="3" id="KW-0256">Endoplasmic reticulum</keyword>
<evidence type="ECO:0000256" key="5">
    <source>
        <dbReference type="ARBA" id="ARBA00023136"/>
    </source>
</evidence>
<dbReference type="GO" id="GO:0070072">
    <property type="term" value="P:vacuolar proton-transporting V-type ATPase complex assembly"/>
    <property type="evidence" value="ECO:0007669"/>
    <property type="project" value="InterPro"/>
</dbReference>
<protein>
    <submittedName>
        <fullName evidence="7">Endoplasmic reticulum-based factor for assembly of V-ATPase-domain-containing protein</fullName>
    </submittedName>
</protein>
<dbReference type="InParanoid" id="A0A136IZU0"/>
<evidence type="ECO:0000256" key="1">
    <source>
        <dbReference type="ARBA" id="ARBA00004477"/>
    </source>
</evidence>
<evidence type="ECO:0000256" key="3">
    <source>
        <dbReference type="ARBA" id="ARBA00022824"/>
    </source>
</evidence>
<evidence type="ECO:0000256" key="2">
    <source>
        <dbReference type="ARBA" id="ARBA00022692"/>
    </source>
</evidence>
<dbReference type="Proteomes" id="UP000070501">
    <property type="component" value="Unassembled WGS sequence"/>
</dbReference>
<gene>
    <name evidence="7" type="ORF">Micbo1qcDRAFT_136470</name>
</gene>
<keyword evidence="5" id="KW-0472">Membrane</keyword>
<sequence length="281" mass="31147">MVLLTMTASVVEALQITNIATLTATKDTSDEASREPTLSSPAVGNPISHGQIISLHNHLRPTDKDRFTLESLLRGASVYVPPPPPKAEPTEEYKALMARLRRDEEERTYERLIQKPGATRETFSHRFPGASMGTAHAFAEINRPRKADDIDDDFEFGDAQRQVTLIFNFLVSIFGVGGALWMLAKWWSTPARLFLALGGSIVVAIAEVIVYSLFNWRMIEGGRREKRKKEEKEILSTWVIGGQDEDTPAAAVHTLDGPTERATGIDSANHVRKRLIDVGNA</sequence>
<dbReference type="GO" id="GO:0005789">
    <property type="term" value="C:endoplasmic reticulum membrane"/>
    <property type="evidence" value="ECO:0007669"/>
    <property type="project" value="UniProtKB-SubCell"/>
</dbReference>
<dbReference type="PANTHER" id="PTHR31394:SF1">
    <property type="entry name" value="TRANSMEMBRANE PROTEIN 199"/>
    <property type="match status" value="1"/>
</dbReference>
<dbReference type="PANTHER" id="PTHR31394">
    <property type="entry name" value="TRANSMEMBRANE PROTEIN 199"/>
    <property type="match status" value="1"/>
</dbReference>
<name>A0A136IZU0_9PEZI</name>
<keyword evidence="4" id="KW-1133">Transmembrane helix</keyword>
<dbReference type="Pfam" id="PF11712">
    <property type="entry name" value="Vma12"/>
    <property type="match status" value="1"/>
</dbReference>
<evidence type="ECO:0000313" key="7">
    <source>
        <dbReference type="EMBL" id="KXJ90276.1"/>
    </source>
</evidence>
<proteinExistence type="predicted"/>
<evidence type="ECO:0000256" key="6">
    <source>
        <dbReference type="SAM" id="MobiDB-lite"/>
    </source>
</evidence>
<reference evidence="8" key="1">
    <citation type="submission" date="2016-02" db="EMBL/GenBank/DDBJ databases">
        <title>Draft genome sequence of Microdochium bolleyi, a fungal endophyte of beachgrass.</title>
        <authorList>
            <consortium name="DOE Joint Genome Institute"/>
            <person name="David A.S."/>
            <person name="May G."/>
            <person name="Haridas S."/>
            <person name="Lim J."/>
            <person name="Wang M."/>
            <person name="Labutti K."/>
            <person name="Lipzen A."/>
            <person name="Barry K."/>
            <person name="Grigoriev I.V."/>
        </authorList>
    </citation>
    <scope>NUCLEOTIDE SEQUENCE [LARGE SCALE GENOMIC DNA]</scope>
    <source>
        <strain evidence="8">J235TASD1</strain>
    </source>
</reference>
<dbReference type="STRING" id="196109.A0A136IZU0"/>
<keyword evidence="2" id="KW-0812">Transmembrane</keyword>
<feature type="region of interest" description="Disordered" evidence="6">
    <location>
        <begin position="26"/>
        <end position="46"/>
    </location>
</feature>
<dbReference type="AlphaFoldDB" id="A0A136IZU0"/>
<accession>A0A136IZU0</accession>
<comment type="subcellular location">
    <subcellularLocation>
        <location evidence="1">Endoplasmic reticulum membrane</location>
        <topology evidence="1">Multi-pass membrane protein</topology>
    </subcellularLocation>
</comment>
<dbReference type="EMBL" id="KQ964253">
    <property type="protein sequence ID" value="KXJ90276.1"/>
    <property type="molecule type" value="Genomic_DNA"/>
</dbReference>
<keyword evidence="8" id="KW-1185">Reference proteome</keyword>